<gene>
    <name evidence="1" type="ORF">TRSC58_07309</name>
</gene>
<accession>A0A061IT51</accession>
<proteinExistence type="predicted"/>
<keyword evidence="2" id="KW-1185">Reference proteome</keyword>
<name>A0A061IT51_TRYRA</name>
<dbReference type="Proteomes" id="UP000031737">
    <property type="component" value="Unassembled WGS sequence"/>
</dbReference>
<comment type="caution">
    <text evidence="1">The sequence shown here is derived from an EMBL/GenBank/DDBJ whole genome shotgun (WGS) entry which is preliminary data.</text>
</comment>
<evidence type="ECO:0000313" key="1">
    <source>
        <dbReference type="EMBL" id="ESL05085.1"/>
    </source>
</evidence>
<sequence length="101" mass="11082">MTGARRPLWRKFAGKTPFVVPLTLSPPPPPHLFFFSPPLFVFCGAGICVEQVKETNAQKQQTKGKLKKDSSQETRFCACVSSYYFTGVGCILPSGAARLVD</sequence>
<evidence type="ECO:0000313" key="2">
    <source>
        <dbReference type="Proteomes" id="UP000031737"/>
    </source>
</evidence>
<dbReference type="VEuPathDB" id="TriTrypDB:TRSC58_07309"/>
<dbReference type="AlphaFoldDB" id="A0A061IT51"/>
<reference evidence="1 2" key="1">
    <citation type="submission" date="2013-07" db="EMBL/GenBank/DDBJ databases">
        <authorList>
            <person name="Stoco P.H."/>
            <person name="Wagner G."/>
            <person name="Gerber A."/>
            <person name="Zaha A."/>
            <person name="Thompson C."/>
            <person name="Bartholomeu D.C."/>
            <person name="Luckemeyer D.D."/>
            <person name="Bahia D."/>
            <person name="Loreto E."/>
            <person name="Prestes E.B."/>
            <person name="Lima F.M."/>
            <person name="Rodrigues-Luiz G."/>
            <person name="Vallejo G.A."/>
            <person name="Filho J.F."/>
            <person name="Monteiro K.M."/>
            <person name="Tyler K.M."/>
            <person name="de Almeida L.G."/>
            <person name="Ortiz M.F."/>
            <person name="Siervo M.A."/>
            <person name="de Moraes M.H."/>
            <person name="Cunha O.L."/>
            <person name="Mendonca-Neto R."/>
            <person name="Silva R."/>
            <person name="Teixeira S.M."/>
            <person name="Murta S.M."/>
            <person name="Sincero T.C."/>
            <person name="Mendes T.A."/>
            <person name="Urmenyi T.P."/>
            <person name="Silva V.G."/>
            <person name="da Rocha W.D."/>
            <person name="Andersson B."/>
            <person name="Romanha A.J."/>
            <person name="Steindel M."/>
            <person name="de Vasconcelos A.T."/>
            <person name="Grisard E.C."/>
        </authorList>
    </citation>
    <scope>NUCLEOTIDE SEQUENCE [LARGE SCALE GENOMIC DNA]</scope>
    <source>
        <strain evidence="1 2">SC58</strain>
    </source>
</reference>
<dbReference type="EMBL" id="AUPL01007408">
    <property type="protein sequence ID" value="ESL05085.1"/>
    <property type="molecule type" value="Genomic_DNA"/>
</dbReference>
<organism evidence="1 2">
    <name type="scientific">Trypanosoma rangeli SC58</name>
    <dbReference type="NCBI Taxonomy" id="429131"/>
    <lineage>
        <taxon>Eukaryota</taxon>
        <taxon>Discoba</taxon>
        <taxon>Euglenozoa</taxon>
        <taxon>Kinetoplastea</taxon>
        <taxon>Metakinetoplastina</taxon>
        <taxon>Trypanosomatida</taxon>
        <taxon>Trypanosomatidae</taxon>
        <taxon>Trypanosoma</taxon>
        <taxon>Herpetosoma</taxon>
    </lineage>
</organism>
<protein>
    <submittedName>
        <fullName evidence="1">Uncharacterized protein</fullName>
    </submittedName>
</protein>